<evidence type="ECO:0008006" key="11">
    <source>
        <dbReference type="Google" id="ProtNLM"/>
    </source>
</evidence>
<feature type="binding site" evidence="8">
    <location>
        <position position="232"/>
    </location>
    <ligand>
        <name>Zn(2+)</name>
        <dbReference type="ChEBI" id="CHEBI:29105"/>
        <label>1</label>
    </ligand>
</feature>
<evidence type="ECO:0000256" key="7">
    <source>
        <dbReference type="PIRSR" id="PIRSR001123-1"/>
    </source>
</evidence>
<dbReference type="InterPro" id="IPR023367">
    <property type="entry name" value="Peptidase_M42_dom2"/>
</dbReference>
<dbReference type="AlphaFoldDB" id="G5IKJ9"/>
<dbReference type="EMBL" id="ADLN01000111">
    <property type="protein sequence ID" value="EHI58028.1"/>
    <property type="molecule type" value="Genomic_DNA"/>
</dbReference>
<dbReference type="Gene3D" id="2.40.30.40">
    <property type="entry name" value="Peptidase M42, domain 2"/>
    <property type="match status" value="1"/>
</dbReference>
<feature type="binding site" evidence="8">
    <location>
        <position position="177"/>
    </location>
    <ligand>
        <name>Zn(2+)</name>
        <dbReference type="ChEBI" id="CHEBI:29105"/>
        <label>1</label>
    </ligand>
</feature>
<feature type="binding site" evidence="8">
    <location>
        <position position="177"/>
    </location>
    <ligand>
        <name>Zn(2+)</name>
        <dbReference type="ChEBI" id="CHEBI:29105"/>
        <label>2</label>
    </ligand>
</feature>
<sequence>MGLEERIRQLSSLDGISSREDAVIDYMYDAFRAFSNEVEVDRIGNVICHFPGTASPARNMMVFAHMDEIGFIVRKIEEDGFIRIERMGGVSTQILPGTYVKILGQQPVMGVIGTPSHHFIKAESKFSVPPVNELYIDIGAASKSEVEDRGVRVGSMVVFADNYLNLSEQLICGKALDDRVGCAVLLELAGALAKKQPEWDVYLVAAVMEEYNIRGIMPAVRRIEPEVSIGIDITPSCDTPDMDYNDIALGKGPALTEMNFHGRGTLAGVLPDEKLLSKLVDICEMHRIPYQREVAPGVITENGFILFENEGVAVANVSIPTRYTHTPFECIHKRDAEQIVELLKRFVLESTKEDIYGKERR</sequence>
<dbReference type="GO" id="GO:0004177">
    <property type="term" value="F:aminopeptidase activity"/>
    <property type="evidence" value="ECO:0007669"/>
    <property type="project" value="UniProtKB-UniRule"/>
</dbReference>
<comment type="cofactor">
    <cofactor evidence="8">
        <name>a divalent metal cation</name>
        <dbReference type="ChEBI" id="CHEBI:60240"/>
    </cofactor>
    <text evidence="8">Binds 2 divalent metal cations per subunit.</text>
</comment>
<name>G5IKJ9_9FIRM</name>
<evidence type="ECO:0000256" key="8">
    <source>
        <dbReference type="PIRSR" id="PIRSR001123-2"/>
    </source>
</evidence>
<evidence type="ECO:0000256" key="2">
    <source>
        <dbReference type="ARBA" id="ARBA00022438"/>
    </source>
</evidence>
<proteinExistence type="inferred from homology"/>
<dbReference type="GO" id="GO:0006508">
    <property type="term" value="P:proteolysis"/>
    <property type="evidence" value="ECO:0007669"/>
    <property type="project" value="UniProtKB-KW"/>
</dbReference>
<keyword evidence="3" id="KW-0645">Protease</keyword>
<reference evidence="9 10" key="1">
    <citation type="submission" date="2011-08" db="EMBL/GenBank/DDBJ databases">
        <title>The Genome Sequence of Clostridium hathewayi WAL-18680.</title>
        <authorList>
            <consortium name="The Broad Institute Genome Sequencing Platform"/>
            <person name="Earl A."/>
            <person name="Ward D."/>
            <person name="Feldgarden M."/>
            <person name="Gevers D."/>
            <person name="Finegold S.M."/>
            <person name="Summanen P.H."/>
            <person name="Molitoris D.R."/>
            <person name="Song M."/>
            <person name="Daigneault M."/>
            <person name="Allen-Vercoe E."/>
            <person name="Young S.K."/>
            <person name="Zeng Q."/>
            <person name="Gargeya S."/>
            <person name="Fitzgerald M."/>
            <person name="Haas B."/>
            <person name="Abouelleil A."/>
            <person name="Alvarado L."/>
            <person name="Arachchi H.M."/>
            <person name="Berlin A."/>
            <person name="Brown A."/>
            <person name="Chapman S.B."/>
            <person name="Chen Z."/>
            <person name="Dunbar C."/>
            <person name="Freedman E."/>
            <person name="Gearin G."/>
            <person name="Gellesch M."/>
            <person name="Goldberg J."/>
            <person name="Griggs A."/>
            <person name="Gujja S."/>
            <person name="Heiman D."/>
            <person name="Howarth C."/>
            <person name="Larson L."/>
            <person name="Lui A."/>
            <person name="MacDonald P.J.P."/>
            <person name="Montmayeur A."/>
            <person name="Murphy C."/>
            <person name="Neiman D."/>
            <person name="Pearson M."/>
            <person name="Priest M."/>
            <person name="Roberts A."/>
            <person name="Saif S."/>
            <person name="Shea T."/>
            <person name="Shenoy N."/>
            <person name="Sisk P."/>
            <person name="Stolte C."/>
            <person name="Sykes S."/>
            <person name="Wortman J."/>
            <person name="Nusbaum C."/>
            <person name="Birren B."/>
        </authorList>
    </citation>
    <scope>NUCLEOTIDE SEQUENCE [LARGE SCALE GENOMIC DNA]</scope>
    <source>
        <strain evidence="9 10">WAL-18680</strain>
    </source>
</reference>
<dbReference type="SUPFAM" id="SSF53187">
    <property type="entry name" value="Zn-dependent exopeptidases"/>
    <property type="match status" value="1"/>
</dbReference>
<accession>G5IKJ9</accession>
<dbReference type="GO" id="GO:0046872">
    <property type="term" value="F:metal ion binding"/>
    <property type="evidence" value="ECO:0007669"/>
    <property type="project" value="UniProtKB-UniRule"/>
</dbReference>
<evidence type="ECO:0000313" key="9">
    <source>
        <dbReference type="EMBL" id="EHI58028.1"/>
    </source>
</evidence>
<comment type="caution">
    <text evidence="9">The sequence shown here is derived from an EMBL/GenBank/DDBJ whole genome shotgun (WGS) entry which is preliminary data.</text>
</comment>
<protein>
    <recommendedName>
        <fullName evidence="11">Peptidase M42 family protein</fullName>
    </recommendedName>
</protein>
<feature type="binding site" evidence="8">
    <location>
        <position position="65"/>
    </location>
    <ligand>
        <name>Zn(2+)</name>
        <dbReference type="ChEBI" id="CHEBI:29105"/>
        <label>1</label>
    </ligand>
</feature>
<dbReference type="PATRIC" id="fig|742737.3.peg.4013"/>
<keyword evidence="10" id="KW-1185">Reference proteome</keyword>
<evidence type="ECO:0000256" key="1">
    <source>
        <dbReference type="ARBA" id="ARBA00006272"/>
    </source>
</evidence>
<keyword evidence="4 8" id="KW-0479">Metal-binding</keyword>
<feature type="active site" description="Proton acceptor" evidence="7">
    <location>
        <position position="209"/>
    </location>
</feature>
<dbReference type="RefSeq" id="WP_006782018.1">
    <property type="nucleotide sequence ID" value="NZ_CP040506.1"/>
</dbReference>
<dbReference type="PIRSF" id="PIRSF001123">
    <property type="entry name" value="PepA_GA"/>
    <property type="match status" value="1"/>
</dbReference>
<keyword evidence="5" id="KW-0378">Hydrolase</keyword>
<dbReference type="Pfam" id="PF05343">
    <property type="entry name" value="Peptidase_M42"/>
    <property type="match status" value="1"/>
</dbReference>
<dbReference type="SUPFAM" id="SSF101821">
    <property type="entry name" value="Aminopeptidase/glucanase lid domain"/>
    <property type="match status" value="1"/>
</dbReference>
<dbReference type="PANTHER" id="PTHR32481:SF12">
    <property type="entry name" value="AMINOPEPTIDASE SGCX-RELATED"/>
    <property type="match status" value="1"/>
</dbReference>
<dbReference type="InterPro" id="IPR008007">
    <property type="entry name" value="Peptidase_M42"/>
</dbReference>
<evidence type="ECO:0000256" key="6">
    <source>
        <dbReference type="PIRNR" id="PIRNR001123"/>
    </source>
</evidence>
<dbReference type="HOGENOM" id="CLU_047249_0_1_9"/>
<evidence type="ECO:0000313" key="10">
    <source>
        <dbReference type="Proteomes" id="UP000005384"/>
    </source>
</evidence>
<dbReference type="Gene3D" id="3.40.630.10">
    <property type="entry name" value="Zn peptidases"/>
    <property type="match status" value="1"/>
</dbReference>
<feature type="binding site" evidence="8">
    <location>
        <position position="325"/>
    </location>
    <ligand>
        <name>Zn(2+)</name>
        <dbReference type="ChEBI" id="CHEBI:29105"/>
        <label>2</label>
    </ligand>
</feature>
<feature type="binding site" evidence="8">
    <location>
        <position position="210"/>
    </location>
    <ligand>
        <name>Zn(2+)</name>
        <dbReference type="ChEBI" id="CHEBI:29105"/>
        <label>2</label>
    </ligand>
</feature>
<gene>
    <name evidence="9" type="ORF">HMPREF9473_04027</name>
</gene>
<dbReference type="InterPro" id="IPR051464">
    <property type="entry name" value="Peptidase_M42_aminopept"/>
</dbReference>
<keyword evidence="2" id="KW-0031">Aminopeptidase</keyword>
<evidence type="ECO:0000256" key="5">
    <source>
        <dbReference type="ARBA" id="ARBA00022801"/>
    </source>
</evidence>
<comment type="similarity">
    <text evidence="1 6">Belongs to the peptidase M42 family.</text>
</comment>
<evidence type="ECO:0000256" key="3">
    <source>
        <dbReference type="ARBA" id="ARBA00022670"/>
    </source>
</evidence>
<dbReference type="PANTHER" id="PTHR32481">
    <property type="entry name" value="AMINOPEPTIDASE"/>
    <property type="match status" value="1"/>
</dbReference>
<evidence type="ECO:0000256" key="4">
    <source>
        <dbReference type="ARBA" id="ARBA00022723"/>
    </source>
</evidence>
<dbReference type="Proteomes" id="UP000005384">
    <property type="component" value="Unassembled WGS sequence"/>
</dbReference>
<organism evidence="9 10">
    <name type="scientific">Hungatella hathewayi WAL-18680</name>
    <dbReference type="NCBI Taxonomy" id="742737"/>
    <lineage>
        <taxon>Bacteria</taxon>
        <taxon>Bacillati</taxon>
        <taxon>Bacillota</taxon>
        <taxon>Clostridia</taxon>
        <taxon>Lachnospirales</taxon>
        <taxon>Lachnospiraceae</taxon>
        <taxon>Hungatella</taxon>
    </lineage>
</organism>